<protein>
    <submittedName>
        <fullName evidence="2">Uncharacterized protein</fullName>
    </submittedName>
</protein>
<reference evidence="2 3" key="1">
    <citation type="submission" date="2018-02" db="EMBL/GenBank/DDBJ databases">
        <title>The genomes of Aspergillus section Nigri reveals drivers in fungal speciation.</title>
        <authorList>
            <consortium name="DOE Joint Genome Institute"/>
            <person name="Vesth T.C."/>
            <person name="Nybo J."/>
            <person name="Theobald S."/>
            <person name="Brandl J."/>
            <person name="Frisvad J.C."/>
            <person name="Nielsen K.F."/>
            <person name="Lyhne E.K."/>
            <person name="Kogle M.E."/>
            <person name="Kuo A."/>
            <person name="Riley R."/>
            <person name="Clum A."/>
            <person name="Nolan M."/>
            <person name="Lipzen A."/>
            <person name="Salamov A."/>
            <person name="Henrissat B."/>
            <person name="Wiebenga A."/>
            <person name="De vries R.P."/>
            <person name="Grigoriev I.V."/>
            <person name="Mortensen U.H."/>
            <person name="Andersen M.R."/>
            <person name="Baker S.E."/>
        </authorList>
    </citation>
    <scope>NUCLEOTIDE SEQUENCE [LARGE SCALE GENOMIC DNA]</scope>
    <source>
        <strain evidence="2 3">CBS 313.89</strain>
    </source>
</reference>
<proteinExistence type="predicted"/>
<dbReference type="VEuPathDB" id="FungiDB:BO72DRAFT_511607"/>
<organism evidence="2 3">
    <name type="scientific">Aspergillus fijiensis CBS 313.89</name>
    <dbReference type="NCBI Taxonomy" id="1448319"/>
    <lineage>
        <taxon>Eukaryota</taxon>
        <taxon>Fungi</taxon>
        <taxon>Dikarya</taxon>
        <taxon>Ascomycota</taxon>
        <taxon>Pezizomycotina</taxon>
        <taxon>Eurotiomycetes</taxon>
        <taxon>Eurotiomycetidae</taxon>
        <taxon>Eurotiales</taxon>
        <taxon>Aspergillaceae</taxon>
        <taxon>Aspergillus</taxon>
    </lineage>
</organism>
<dbReference type="AlphaFoldDB" id="A0A8G1S0E2"/>
<sequence length="401" mass="44277">MPPPPSNPATAGSRLESLPVEIIQEIFLHSLEVNLPRASRRLAEALSTPALYTWLIRLAFSSTNASAATHFFTRDFLPRPLDFFALSPVERRDLQTTLLACRWCTLPLIRQCQRDYLLHTIHQKCQPGRDFLFSQQDEATLLSLEEQLSSLIHRAGQTITSSSSSNGPGKGDLILHAHPYPNPSPTSPTSSTSSTTTTKPHRRNPHKIALYLHLGALQIRSPNDIYSSTHPFTATSTTSATTANTYRLPACTIPSPTGTLSCRIPDKLLSPPWSPAKLEFLALLAADASLDDTPAHDRSRRVLRQTIRAREFAVFRTLLRLRVRVPWYDFPVPWPVSVNHFCAAVKYADGPGDGFVRVLVEERLGDGEGGLTSEEGERVRGLLVQAGMGGVLGFLAVDVYR</sequence>
<feature type="region of interest" description="Disordered" evidence="1">
    <location>
        <begin position="158"/>
        <end position="204"/>
    </location>
</feature>
<evidence type="ECO:0000313" key="3">
    <source>
        <dbReference type="Proteomes" id="UP000249789"/>
    </source>
</evidence>
<evidence type="ECO:0000256" key="1">
    <source>
        <dbReference type="SAM" id="MobiDB-lite"/>
    </source>
</evidence>
<evidence type="ECO:0000313" key="2">
    <source>
        <dbReference type="EMBL" id="RAK82092.1"/>
    </source>
</evidence>
<accession>A0A8G1S0E2</accession>
<name>A0A8G1S0E2_9EURO</name>
<dbReference type="EMBL" id="KZ824623">
    <property type="protein sequence ID" value="RAK82092.1"/>
    <property type="molecule type" value="Genomic_DNA"/>
</dbReference>
<dbReference type="Proteomes" id="UP000249789">
    <property type="component" value="Unassembled WGS sequence"/>
</dbReference>
<keyword evidence="3" id="KW-1185">Reference proteome</keyword>
<dbReference type="GeneID" id="63866745"/>
<gene>
    <name evidence="2" type="ORF">BO72DRAFT_511607</name>
</gene>
<feature type="compositionally biased region" description="Polar residues" evidence="1">
    <location>
        <begin position="158"/>
        <end position="167"/>
    </location>
</feature>
<dbReference type="RefSeq" id="XP_040806102.1">
    <property type="nucleotide sequence ID" value="XM_040949411.1"/>
</dbReference>
<dbReference type="OrthoDB" id="4167490at2759"/>
<feature type="compositionally biased region" description="Low complexity" evidence="1">
    <location>
        <begin position="187"/>
        <end position="198"/>
    </location>
</feature>